<dbReference type="Gene3D" id="2.60.120.1440">
    <property type="match status" value="1"/>
</dbReference>
<dbReference type="SUPFAM" id="SSF54106">
    <property type="entry name" value="LysM domain"/>
    <property type="match status" value="1"/>
</dbReference>
<dbReference type="RefSeq" id="WP_142788215.1">
    <property type="nucleotide sequence ID" value="NZ_VHJK01000001.1"/>
</dbReference>
<dbReference type="Proteomes" id="UP000316343">
    <property type="component" value="Unassembled WGS sequence"/>
</dbReference>
<dbReference type="Gene3D" id="3.10.350.10">
    <property type="entry name" value="LysM domain"/>
    <property type="match status" value="1"/>
</dbReference>
<protein>
    <submittedName>
        <fullName evidence="3">LysM peptidoglycan-binding domain-containing protein</fullName>
    </submittedName>
</protein>
<dbReference type="EMBL" id="VHJK01000001">
    <property type="protein sequence ID" value="TRD11942.1"/>
    <property type="molecule type" value="Genomic_DNA"/>
</dbReference>
<dbReference type="SMART" id="SM00257">
    <property type="entry name" value="LysM"/>
    <property type="match status" value="1"/>
</dbReference>
<dbReference type="OrthoDB" id="9813091at2"/>
<gene>
    <name evidence="3" type="ORF">FGU71_08795</name>
</gene>
<dbReference type="PANTHER" id="PTHR38731">
    <property type="entry name" value="LIPL45-RELATED LIPOPROTEIN-RELATED"/>
    <property type="match status" value="1"/>
</dbReference>
<dbReference type="AlphaFoldDB" id="A0A547PCS6"/>
<dbReference type="PROSITE" id="PS51782">
    <property type="entry name" value="LYSM"/>
    <property type="match status" value="1"/>
</dbReference>
<sequence>MMSINWTKGALLTATVLFGMQAPAFAESNGTVEYRIQRGDTLVELARDYFVNARAIKTVMTLNNIRNPRRLQIGKSLTVPRDVLRYKSEPLRVQAFSGPVTISRQGQAAQPEIGDIVAQGAVISTGRKGFISLVGTGNSRISIPSNSSVRLSGAKRYLINDAIDFDVRVLRGRSEVKAPTLKGEERYRVGTPRAVTAVRGTEFRVAFDEGLERSLTEVTEGEVLVASGTREVATPAGLGVATSANGLGTPETLLNAPELVDPTSIRTDAIVQFQAKPLEAAKAYRTQIARDAGFLEIIAEDVSEDGDITFDDLDDGRLFVRSRGIAESGLEGFSNSYNFRRKRLGVTGGVEPSPFADAFKFVWLPEGEGNSFGAFQLWDTKAPDVLLVDEVGLETNGFYVSNLEPGSYKWRVATFQIDEGETIKVWAPAQEFTVSD</sequence>
<organism evidence="3 4">
    <name type="scientific">Erythrobacter insulae</name>
    <dbReference type="NCBI Taxonomy" id="2584124"/>
    <lineage>
        <taxon>Bacteria</taxon>
        <taxon>Pseudomonadati</taxon>
        <taxon>Pseudomonadota</taxon>
        <taxon>Alphaproteobacteria</taxon>
        <taxon>Sphingomonadales</taxon>
        <taxon>Erythrobacteraceae</taxon>
        <taxon>Erythrobacter/Porphyrobacter group</taxon>
        <taxon>Erythrobacter</taxon>
    </lineage>
</organism>
<dbReference type="Pfam" id="PF04773">
    <property type="entry name" value="FecR"/>
    <property type="match status" value="1"/>
</dbReference>
<comment type="caution">
    <text evidence="3">The sequence shown here is derived from an EMBL/GenBank/DDBJ whole genome shotgun (WGS) entry which is preliminary data.</text>
</comment>
<feature type="domain" description="LysM" evidence="2">
    <location>
        <begin position="32"/>
        <end position="79"/>
    </location>
</feature>
<evidence type="ECO:0000259" key="2">
    <source>
        <dbReference type="PROSITE" id="PS51782"/>
    </source>
</evidence>
<feature type="chain" id="PRO_5022150967" evidence="1">
    <location>
        <begin position="27"/>
        <end position="436"/>
    </location>
</feature>
<accession>A0A547PCS6</accession>
<keyword evidence="4" id="KW-1185">Reference proteome</keyword>
<keyword evidence="1" id="KW-0732">Signal</keyword>
<evidence type="ECO:0000256" key="1">
    <source>
        <dbReference type="SAM" id="SignalP"/>
    </source>
</evidence>
<name>A0A547PCS6_9SPHN</name>
<reference evidence="3 4" key="1">
    <citation type="submission" date="2019-06" db="EMBL/GenBank/DDBJ databases">
        <title>Erythrobacter insulae sp. nov., isolated from a tidal flat.</title>
        <authorList>
            <person name="Yoon J.-H."/>
        </authorList>
    </citation>
    <scope>NUCLEOTIDE SEQUENCE [LARGE SCALE GENOMIC DNA]</scope>
    <source>
        <strain evidence="3 4">JBTF-M21</strain>
    </source>
</reference>
<evidence type="ECO:0000313" key="4">
    <source>
        <dbReference type="Proteomes" id="UP000316343"/>
    </source>
</evidence>
<dbReference type="InterPro" id="IPR006860">
    <property type="entry name" value="FecR"/>
</dbReference>
<dbReference type="InterPro" id="IPR018392">
    <property type="entry name" value="LysM"/>
</dbReference>
<dbReference type="Pfam" id="PF01476">
    <property type="entry name" value="LysM"/>
    <property type="match status" value="1"/>
</dbReference>
<dbReference type="InterPro" id="IPR036779">
    <property type="entry name" value="LysM_dom_sf"/>
</dbReference>
<evidence type="ECO:0000313" key="3">
    <source>
        <dbReference type="EMBL" id="TRD11942.1"/>
    </source>
</evidence>
<proteinExistence type="predicted"/>
<feature type="signal peptide" evidence="1">
    <location>
        <begin position="1"/>
        <end position="26"/>
    </location>
</feature>